<gene>
    <name evidence="13" type="ORF">fugu_015360</name>
</gene>
<dbReference type="PANTHER" id="PTHR21522">
    <property type="entry name" value="PROTON CHANNEL OTOP"/>
    <property type="match status" value="1"/>
</dbReference>
<evidence type="ECO:0000256" key="7">
    <source>
        <dbReference type="ARBA" id="ARBA00022989"/>
    </source>
</evidence>
<feature type="transmembrane region" description="Helical" evidence="12">
    <location>
        <begin position="540"/>
        <end position="559"/>
    </location>
</feature>
<feature type="region of interest" description="Disordered" evidence="11">
    <location>
        <begin position="60"/>
        <end position="94"/>
    </location>
</feature>
<keyword evidence="8" id="KW-0406">Ion transport</keyword>
<evidence type="ECO:0008006" key="15">
    <source>
        <dbReference type="Google" id="ProtNLM"/>
    </source>
</evidence>
<dbReference type="Pfam" id="PF03189">
    <property type="entry name" value="Otopetrin"/>
    <property type="match status" value="3"/>
</dbReference>
<dbReference type="InterPro" id="IPR004878">
    <property type="entry name" value="Otopetrin"/>
</dbReference>
<keyword evidence="9 12" id="KW-0472">Membrane</keyword>
<feature type="transmembrane region" description="Helical" evidence="12">
    <location>
        <begin position="175"/>
        <end position="197"/>
    </location>
</feature>
<proteinExistence type="inferred from homology"/>
<dbReference type="EMBL" id="SWLE01000008">
    <property type="protein sequence ID" value="TNM97204.1"/>
    <property type="molecule type" value="Genomic_DNA"/>
</dbReference>
<sequence>MVIFLFSQCRRTRSTHSSSTFVFSVLDMNSTAERIFRTCNKLFSRGTGCCSKTPNELVEPRPSSVETETHVENLHHLAHPSPPPPVKGPARHPERAHHGGGWLLSGIICINVLILGCALVTSSAKSVRVTAVHRQAFLIFLLLLTMLWMLFYMVFTSRRPRAAPFKDNHAGPVWLRAGLLLFGLLSLLMDIFKIANFVGFLHCDSAVKVALPVVQAVFLFVQTYFLWIHAKDCVQLQTNLMRCGLALTISTNLVMWMAAVTEESAHQTEIPSVNFSYRMFRGSYGVAKCRCSHSSCDTFKKAFYYLYPFNIEYSLFASALAYVMWKNVGRLVEDHGHLRVKFHPKDTCLGAAAGVLLVLAGLVIFIIYEVDMQRGDEGDKTKALLIYFLMNIIILSLMLLTTLAGCVVYRLDHREHVSEKNPTRSLDVGLLVGASMGQFIISYFTIVAEVATGARGYPNALNLSRAVLTVLQLGLQNYFIIEGLHREPFHTMQEAVVHANAQVTQEQGATRTATENGTSRHSLAADPKKLDWKRRVLKEVCAFLLLANVILWIMPAFGARPEFDHPAEMNIYTFTMWSAIVNIGLPFGIFYRMHSVASLFEVSLMC</sequence>
<dbReference type="GO" id="GO:0015252">
    <property type="term" value="F:proton channel activity"/>
    <property type="evidence" value="ECO:0007669"/>
    <property type="project" value="InterPro"/>
</dbReference>
<feature type="transmembrane region" description="Helical" evidence="12">
    <location>
        <begin position="136"/>
        <end position="155"/>
    </location>
</feature>
<organism evidence="13 14">
    <name type="scientific">Takifugu bimaculatus</name>
    <dbReference type="NCBI Taxonomy" id="433685"/>
    <lineage>
        <taxon>Eukaryota</taxon>
        <taxon>Metazoa</taxon>
        <taxon>Chordata</taxon>
        <taxon>Craniata</taxon>
        <taxon>Vertebrata</taxon>
        <taxon>Euteleostomi</taxon>
        <taxon>Actinopterygii</taxon>
        <taxon>Neopterygii</taxon>
        <taxon>Teleostei</taxon>
        <taxon>Neoteleostei</taxon>
        <taxon>Acanthomorphata</taxon>
        <taxon>Eupercaria</taxon>
        <taxon>Tetraodontiformes</taxon>
        <taxon>Tetradontoidea</taxon>
        <taxon>Tetraodontidae</taxon>
        <taxon>Takifugu</taxon>
    </lineage>
</organism>
<evidence type="ECO:0000313" key="14">
    <source>
        <dbReference type="Proteomes" id="UP000516260"/>
    </source>
</evidence>
<accession>A0A4Z2BYL1</accession>
<keyword evidence="14" id="KW-1185">Reference proteome</keyword>
<keyword evidence="10" id="KW-0407">Ion channel</keyword>
<protein>
    <recommendedName>
        <fullName evidence="15">Otopetrin 2</fullName>
    </recommendedName>
</protein>
<comment type="subcellular location">
    <subcellularLocation>
        <location evidence="1">Cell membrane</location>
        <topology evidence="1">Multi-pass membrane protein</topology>
    </subcellularLocation>
</comment>
<keyword evidence="5 12" id="KW-0812">Transmembrane</keyword>
<evidence type="ECO:0000313" key="13">
    <source>
        <dbReference type="EMBL" id="TNM97204.1"/>
    </source>
</evidence>
<feature type="transmembrane region" description="Helical" evidence="12">
    <location>
        <begin position="388"/>
        <end position="409"/>
    </location>
</feature>
<evidence type="ECO:0000256" key="5">
    <source>
        <dbReference type="ARBA" id="ARBA00022692"/>
    </source>
</evidence>
<evidence type="ECO:0000256" key="9">
    <source>
        <dbReference type="ARBA" id="ARBA00023136"/>
    </source>
</evidence>
<evidence type="ECO:0000256" key="8">
    <source>
        <dbReference type="ARBA" id="ARBA00023065"/>
    </source>
</evidence>
<evidence type="ECO:0000256" key="10">
    <source>
        <dbReference type="ARBA" id="ARBA00023303"/>
    </source>
</evidence>
<dbReference type="Proteomes" id="UP000516260">
    <property type="component" value="Chromosome 16"/>
</dbReference>
<evidence type="ECO:0000256" key="6">
    <source>
        <dbReference type="ARBA" id="ARBA00022781"/>
    </source>
</evidence>
<dbReference type="AlphaFoldDB" id="A0A4Z2BYL1"/>
<feature type="transmembrane region" description="Helical" evidence="12">
    <location>
        <begin position="430"/>
        <end position="451"/>
    </location>
</feature>
<keyword evidence="6" id="KW-0375">Hydrogen ion transport</keyword>
<evidence type="ECO:0000256" key="4">
    <source>
        <dbReference type="ARBA" id="ARBA00022475"/>
    </source>
</evidence>
<evidence type="ECO:0000256" key="2">
    <source>
        <dbReference type="ARBA" id="ARBA00006513"/>
    </source>
</evidence>
<keyword evidence="4" id="KW-1003">Cell membrane</keyword>
<keyword evidence="7 12" id="KW-1133">Transmembrane helix</keyword>
<feature type="transmembrane region" description="Helical" evidence="12">
    <location>
        <begin position="209"/>
        <end position="228"/>
    </location>
</feature>
<feature type="transmembrane region" description="Helical" evidence="12">
    <location>
        <begin position="346"/>
        <end position="368"/>
    </location>
</feature>
<reference evidence="13 14" key="1">
    <citation type="submission" date="2019-04" db="EMBL/GenBank/DDBJ databases">
        <title>The sequence and de novo assembly of Takifugu bimaculatus genome using PacBio and Hi-C technologies.</title>
        <authorList>
            <person name="Xu P."/>
            <person name="Liu B."/>
            <person name="Zhou Z."/>
        </authorList>
    </citation>
    <scope>NUCLEOTIDE SEQUENCE [LARGE SCALE GENOMIC DNA]</scope>
    <source>
        <strain evidence="13">TB-2018</strain>
        <tissue evidence="13">Muscle</tissue>
    </source>
</reference>
<evidence type="ECO:0000256" key="1">
    <source>
        <dbReference type="ARBA" id="ARBA00004651"/>
    </source>
</evidence>
<dbReference type="GO" id="GO:0005886">
    <property type="term" value="C:plasma membrane"/>
    <property type="evidence" value="ECO:0007669"/>
    <property type="project" value="UniProtKB-SubCell"/>
</dbReference>
<keyword evidence="3" id="KW-0813">Transport</keyword>
<comment type="similarity">
    <text evidence="2">Belongs to the otopetrin family.</text>
</comment>
<comment type="caution">
    <text evidence="13">The sequence shown here is derived from an EMBL/GenBank/DDBJ whole genome shotgun (WGS) entry which is preliminary data.</text>
</comment>
<evidence type="ECO:0000256" key="11">
    <source>
        <dbReference type="SAM" id="MobiDB-lite"/>
    </source>
</evidence>
<feature type="transmembrane region" description="Helical" evidence="12">
    <location>
        <begin position="101"/>
        <end position="124"/>
    </location>
</feature>
<feature type="transmembrane region" description="Helical" evidence="12">
    <location>
        <begin position="571"/>
        <end position="591"/>
    </location>
</feature>
<dbReference type="PANTHER" id="PTHR21522:SF35">
    <property type="entry name" value="PROTON CHANNEL OTOP2"/>
    <property type="match status" value="1"/>
</dbReference>
<name>A0A4Z2BYL1_9TELE</name>
<feature type="transmembrane region" description="Helical" evidence="12">
    <location>
        <begin position="302"/>
        <end position="325"/>
    </location>
</feature>
<evidence type="ECO:0000256" key="12">
    <source>
        <dbReference type="SAM" id="Phobius"/>
    </source>
</evidence>
<evidence type="ECO:0000256" key="3">
    <source>
        <dbReference type="ARBA" id="ARBA00022448"/>
    </source>
</evidence>